<accession>A0A9P9ETR6</accession>
<dbReference type="InterPro" id="IPR039650">
    <property type="entry name" value="HdrA-like"/>
</dbReference>
<dbReference type="PANTHER" id="PTHR43498:SF1">
    <property type="entry name" value="COB--COM HETERODISULFIDE REDUCTASE IRON-SULFUR SUBUNIT A"/>
    <property type="match status" value="1"/>
</dbReference>
<dbReference type="GO" id="GO:0046872">
    <property type="term" value="F:metal ion binding"/>
    <property type="evidence" value="ECO:0007669"/>
    <property type="project" value="UniProtKB-KW"/>
</dbReference>
<evidence type="ECO:0000256" key="2">
    <source>
        <dbReference type="ARBA" id="ARBA00022723"/>
    </source>
</evidence>
<dbReference type="AlphaFoldDB" id="A0A9P9ETR6"/>
<keyword evidence="4" id="KW-0408">Iron</keyword>
<keyword evidence="1" id="KW-0004">4Fe-4S</keyword>
<protein>
    <submittedName>
        <fullName evidence="7">FAD dependent oxidoreductase-domain-containing protein</fullName>
    </submittedName>
</protein>
<keyword evidence="5" id="KW-0411">Iron-sulfur</keyword>
<evidence type="ECO:0000256" key="1">
    <source>
        <dbReference type="ARBA" id="ARBA00022485"/>
    </source>
</evidence>
<dbReference type="Proteomes" id="UP000717696">
    <property type="component" value="Unassembled WGS sequence"/>
</dbReference>
<evidence type="ECO:0000256" key="4">
    <source>
        <dbReference type="ARBA" id="ARBA00023004"/>
    </source>
</evidence>
<dbReference type="GO" id="GO:0051539">
    <property type="term" value="F:4 iron, 4 sulfur cluster binding"/>
    <property type="evidence" value="ECO:0007669"/>
    <property type="project" value="UniProtKB-KW"/>
</dbReference>
<evidence type="ECO:0000256" key="5">
    <source>
        <dbReference type="ARBA" id="ARBA00023014"/>
    </source>
</evidence>
<dbReference type="InterPro" id="IPR036188">
    <property type="entry name" value="FAD/NAD-bd_sf"/>
</dbReference>
<dbReference type="OrthoDB" id="10264636at2759"/>
<evidence type="ECO:0000313" key="8">
    <source>
        <dbReference type="Proteomes" id="UP000717696"/>
    </source>
</evidence>
<feature type="signal peptide" evidence="6">
    <location>
        <begin position="1"/>
        <end position="27"/>
    </location>
</feature>
<gene>
    <name evidence="7" type="ORF">B0J13DRAFT_502100</name>
</gene>
<evidence type="ECO:0000313" key="7">
    <source>
        <dbReference type="EMBL" id="KAH7144186.1"/>
    </source>
</evidence>
<dbReference type="EMBL" id="JAGMUU010000010">
    <property type="protein sequence ID" value="KAH7144186.1"/>
    <property type="molecule type" value="Genomic_DNA"/>
</dbReference>
<proteinExistence type="predicted"/>
<dbReference type="PANTHER" id="PTHR43498">
    <property type="entry name" value="FERREDOXIN:COB-COM HETERODISULFIDE REDUCTASE SUBUNIT A"/>
    <property type="match status" value="1"/>
</dbReference>
<dbReference type="GO" id="GO:0016491">
    <property type="term" value="F:oxidoreductase activity"/>
    <property type="evidence" value="ECO:0007669"/>
    <property type="project" value="UniProtKB-KW"/>
</dbReference>
<evidence type="ECO:0000256" key="6">
    <source>
        <dbReference type="SAM" id="SignalP"/>
    </source>
</evidence>
<sequence length="569" mass="63506">MASPKSRLLELLLTICLVYLFIPTTSSRALERDDVTYTYDVVIYGNTVAALAAAVQTKRMKKSVAIVIPGNTLGGLTTSGLGWTDNKNGNSIGGIAREFYSKIFAYYQNTSKWTSETRSAYIARKIRAQPGPAIEESKKVQWTFEPKVAEYIWEKWMKDGKIPIFRNEAIDRSRSGVVKDGASITSFSTQSGSIFKAKMFIDASYEGDLMETAGVPYRTGREGRDEFDEPLAGVLINSPNRLSNIDPYVKKGNSNSGLIAGIQRVIGDAQSVMGKPDLYRLQSYNYRLTLTKVDNNKTPFLKPAGYDESTYEILFRYIESGYTGPFFTSQLMPNIKTDSNAAGQVSTDLIGGNYDDESKSNYVEFSYQQREAILSAHKVYTQGFLWTLANHPRIPLSIRTAISKWGYAKDEFVSNGNWPYEIYIREGRRMVGVYTMKQDDVQEPKQFPSDAVVGMGSYYLDVHQVERVVVDDRIYDEGYVHVVTNAPFAIPFNAIIPRASSATNFLNPVAMSSTHIAYSAIRMEPTYMILGQSAATAAVMAIEQGVKIQDVDRVKLTARLMADKQVLSL</sequence>
<keyword evidence="6" id="KW-0732">Signal</keyword>
<dbReference type="Pfam" id="PF12831">
    <property type="entry name" value="FAD_oxidored"/>
    <property type="match status" value="1"/>
</dbReference>
<keyword evidence="3" id="KW-0560">Oxidoreductase</keyword>
<keyword evidence="8" id="KW-1185">Reference proteome</keyword>
<name>A0A9P9ETR6_9HYPO</name>
<dbReference type="SUPFAM" id="SSF51905">
    <property type="entry name" value="FAD/NAD(P)-binding domain"/>
    <property type="match status" value="1"/>
</dbReference>
<reference evidence="7" key="1">
    <citation type="journal article" date="2021" name="Nat. Commun.">
        <title>Genetic determinants of endophytism in the Arabidopsis root mycobiome.</title>
        <authorList>
            <person name="Mesny F."/>
            <person name="Miyauchi S."/>
            <person name="Thiergart T."/>
            <person name="Pickel B."/>
            <person name="Atanasova L."/>
            <person name="Karlsson M."/>
            <person name="Huettel B."/>
            <person name="Barry K.W."/>
            <person name="Haridas S."/>
            <person name="Chen C."/>
            <person name="Bauer D."/>
            <person name="Andreopoulos W."/>
            <person name="Pangilinan J."/>
            <person name="LaButti K."/>
            <person name="Riley R."/>
            <person name="Lipzen A."/>
            <person name="Clum A."/>
            <person name="Drula E."/>
            <person name="Henrissat B."/>
            <person name="Kohler A."/>
            <person name="Grigoriev I.V."/>
            <person name="Martin F.M."/>
            <person name="Hacquard S."/>
        </authorList>
    </citation>
    <scope>NUCLEOTIDE SEQUENCE</scope>
    <source>
        <strain evidence="7">MPI-CAGE-AT-0021</strain>
    </source>
</reference>
<evidence type="ECO:0000256" key="3">
    <source>
        <dbReference type="ARBA" id="ARBA00023002"/>
    </source>
</evidence>
<comment type="caution">
    <text evidence="7">The sequence shown here is derived from an EMBL/GenBank/DDBJ whole genome shotgun (WGS) entry which is preliminary data.</text>
</comment>
<feature type="chain" id="PRO_5040251258" evidence="6">
    <location>
        <begin position="28"/>
        <end position="569"/>
    </location>
</feature>
<organism evidence="7 8">
    <name type="scientific">Dactylonectria estremocensis</name>
    <dbReference type="NCBI Taxonomy" id="1079267"/>
    <lineage>
        <taxon>Eukaryota</taxon>
        <taxon>Fungi</taxon>
        <taxon>Dikarya</taxon>
        <taxon>Ascomycota</taxon>
        <taxon>Pezizomycotina</taxon>
        <taxon>Sordariomycetes</taxon>
        <taxon>Hypocreomycetidae</taxon>
        <taxon>Hypocreales</taxon>
        <taxon>Nectriaceae</taxon>
        <taxon>Dactylonectria</taxon>
    </lineage>
</organism>
<keyword evidence="2" id="KW-0479">Metal-binding</keyword>